<evidence type="ECO:0000313" key="6">
    <source>
        <dbReference type="Proteomes" id="UP001642484"/>
    </source>
</evidence>
<feature type="domain" description="Nudix hydrolase" evidence="3">
    <location>
        <begin position="21"/>
        <end position="140"/>
    </location>
</feature>
<keyword evidence="2" id="KW-0732">Signal</keyword>
<dbReference type="Gene3D" id="3.90.79.10">
    <property type="entry name" value="Nucleoside Triphosphate Pyrophosphohydrolase"/>
    <property type="match status" value="1"/>
</dbReference>
<feature type="chain" id="PRO_5045029445" description="Nudix hydrolase domain-containing protein" evidence="2">
    <location>
        <begin position="22"/>
        <end position="186"/>
    </location>
</feature>
<dbReference type="InterPro" id="IPR020084">
    <property type="entry name" value="NUDIX_hydrolase_CS"/>
</dbReference>
<dbReference type="PROSITE" id="PS51462">
    <property type="entry name" value="NUDIX"/>
    <property type="match status" value="1"/>
</dbReference>
<dbReference type="Proteomes" id="UP001642484">
    <property type="component" value="Unassembled WGS sequence"/>
</dbReference>
<evidence type="ECO:0000256" key="1">
    <source>
        <dbReference type="ARBA" id="ARBA00022801"/>
    </source>
</evidence>
<organism evidence="5 6">
    <name type="scientific">Durusdinium trenchii</name>
    <dbReference type="NCBI Taxonomy" id="1381693"/>
    <lineage>
        <taxon>Eukaryota</taxon>
        <taxon>Sar</taxon>
        <taxon>Alveolata</taxon>
        <taxon>Dinophyceae</taxon>
        <taxon>Suessiales</taxon>
        <taxon>Symbiodiniaceae</taxon>
        <taxon>Durusdinium</taxon>
    </lineage>
</organism>
<dbReference type="PANTHER" id="PTHR43222:SF9">
    <property type="entry name" value="8-OXO-(D)GTP PHOSPHATASE"/>
    <property type="match status" value="1"/>
</dbReference>
<evidence type="ECO:0000313" key="5">
    <source>
        <dbReference type="EMBL" id="CAK9078792.1"/>
    </source>
</evidence>
<comment type="caution">
    <text evidence="5">The sequence shown here is derived from an EMBL/GenBank/DDBJ whole genome shotgun (WGS) entry which is preliminary data.</text>
</comment>
<proteinExistence type="predicted"/>
<dbReference type="InterPro" id="IPR015797">
    <property type="entry name" value="NUDIX_hydrolase-like_dom_sf"/>
</dbReference>
<reference evidence="5 6" key="1">
    <citation type="submission" date="2024-02" db="EMBL/GenBank/DDBJ databases">
        <authorList>
            <person name="Chen Y."/>
            <person name="Shah S."/>
            <person name="Dougan E. K."/>
            <person name="Thang M."/>
            <person name="Chan C."/>
        </authorList>
    </citation>
    <scope>NUCLEOTIDE SEQUENCE [LARGE SCALE GENOMIC DNA]</scope>
</reference>
<evidence type="ECO:0000259" key="3">
    <source>
        <dbReference type="PROSITE" id="PS51462"/>
    </source>
</evidence>
<accession>A0ABP0PRX4</accession>
<dbReference type="EMBL" id="CAXAMN010023472">
    <property type="protein sequence ID" value="CAK9077902.1"/>
    <property type="molecule type" value="Genomic_DNA"/>
</dbReference>
<protein>
    <recommendedName>
        <fullName evidence="3">Nudix hydrolase domain-containing protein</fullName>
    </recommendedName>
</protein>
<dbReference type="InterPro" id="IPR000086">
    <property type="entry name" value="NUDIX_hydrolase_dom"/>
</dbReference>
<dbReference type="CDD" id="cd02883">
    <property type="entry name" value="NUDIX_Hydrolase"/>
    <property type="match status" value="1"/>
</dbReference>
<sequence length="186" mass="20776">MVFGSCSRVSLMLGIMAQALGHQGAGHAGCFVRRGNEMLAVKLTYDGRKYDIPGGQTNWKEPASRTAVRETWEESGYRVTAGKHLATVRGGFHIYECFLEDGNPGKGPDHEISEVKWMSKGDVQHQMNRGMWRFQRSQAYLYLRWLGGRSSTESTNTSEVAQNTSVQMMPNATNATEGPRRLFLLV</sequence>
<dbReference type="GO" id="GO:0016757">
    <property type="term" value="F:glycosyltransferase activity"/>
    <property type="evidence" value="ECO:0007669"/>
    <property type="project" value="UniProtKB-KW"/>
</dbReference>
<feature type="signal peptide" evidence="2">
    <location>
        <begin position="1"/>
        <end position="21"/>
    </location>
</feature>
<keyword evidence="6" id="KW-1185">Reference proteome</keyword>
<name>A0ABP0PRX4_9DINO</name>
<evidence type="ECO:0000313" key="4">
    <source>
        <dbReference type="EMBL" id="CAK9077902.1"/>
    </source>
</evidence>
<keyword evidence="1" id="KW-0378">Hydrolase</keyword>
<dbReference type="PANTHER" id="PTHR43222">
    <property type="entry name" value="NUDIX HYDROLASE 23"/>
    <property type="match status" value="1"/>
</dbReference>
<evidence type="ECO:0000256" key="2">
    <source>
        <dbReference type="SAM" id="SignalP"/>
    </source>
</evidence>
<dbReference type="SUPFAM" id="SSF55811">
    <property type="entry name" value="Nudix"/>
    <property type="match status" value="1"/>
</dbReference>
<dbReference type="Pfam" id="PF00293">
    <property type="entry name" value="NUDIX"/>
    <property type="match status" value="1"/>
</dbReference>
<dbReference type="EMBL" id="CAXAMN010023584">
    <property type="protein sequence ID" value="CAK9078792.1"/>
    <property type="molecule type" value="Genomic_DNA"/>
</dbReference>
<gene>
    <name evidence="4" type="ORF">CCMP2556_LOCUS38374</name>
    <name evidence="5" type="ORF">CCMP2556_LOCUS38846</name>
</gene>
<dbReference type="PROSITE" id="PS00893">
    <property type="entry name" value="NUDIX_BOX"/>
    <property type="match status" value="1"/>
</dbReference>